<dbReference type="InterPro" id="IPR010209">
    <property type="entry name" value="Ion_transpt_RnfG/RsxG"/>
</dbReference>
<dbReference type="NCBIfam" id="NF002519">
    <property type="entry name" value="PRK01908.1"/>
    <property type="match status" value="1"/>
</dbReference>
<protein>
    <recommendedName>
        <fullName evidence="6">Ion-translocating oxidoreductase complex subunit G</fullName>
        <ecNumber evidence="6">7.-.-.-</ecNumber>
    </recommendedName>
    <alternativeName>
        <fullName evidence="6">Rnf electron transport complex subunit G</fullName>
    </alternativeName>
</protein>
<proteinExistence type="inferred from homology"/>
<keyword evidence="5 6" id="KW-0249">Electron transport</keyword>
<feature type="transmembrane region" description="Helical" evidence="7">
    <location>
        <begin position="20"/>
        <end position="37"/>
    </location>
</feature>
<evidence type="ECO:0000313" key="10">
    <source>
        <dbReference type="Proteomes" id="UP000234271"/>
    </source>
</evidence>
<dbReference type="Pfam" id="PF04205">
    <property type="entry name" value="FMN_bind"/>
    <property type="match status" value="1"/>
</dbReference>
<keyword evidence="4 6" id="KW-0288">FMN</keyword>
<dbReference type="GO" id="GO:0010181">
    <property type="term" value="F:FMN binding"/>
    <property type="evidence" value="ECO:0007669"/>
    <property type="project" value="InterPro"/>
</dbReference>
<dbReference type="EMBL" id="CP018889">
    <property type="protein sequence ID" value="AUI67653.1"/>
    <property type="molecule type" value="Genomic_DNA"/>
</dbReference>
<evidence type="ECO:0000256" key="6">
    <source>
        <dbReference type="HAMAP-Rule" id="MF_00479"/>
    </source>
</evidence>
<dbReference type="PANTHER" id="PTHR36118">
    <property type="entry name" value="ION-TRANSLOCATING OXIDOREDUCTASE COMPLEX SUBUNIT G"/>
    <property type="match status" value="1"/>
</dbReference>
<dbReference type="STRING" id="288004.AL038_03655"/>
<sequence>MTKGIKNPSYRNRIGYHSGLLGSVGLLASAILVVANVETHEPIAKAKAAEKQASIEQVLPASIHDNDFLKDAVEIPLADGSTRQIYVAKKEGVLTGIAFETAGNGYAGAINIIIGIDKDGNVLGVRTLAHKETPGLGDKIEASKSDWINSFTGKSLSSPDEKGWKVKKDGGIFDQFTGATITPRGVVHAVKDCLDFYALKKADILAAVNKPVAEGTVPTGESSHGN</sequence>
<keyword evidence="6" id="KW-0997">Cell inner membrane</keyword>
<keyword evidence="1 6" id="KW-0813">Transport</keyword>
<organism evidence="9 10">
    <name type="scientific">Beggiatoa leptomitoformis</name>
    <dbReference type="NCBI Taxonomy" id="288004"/>
    <lineage>
        <taxon>Bacteria</taxon>
        <taxon>Pseudomonadati</taxon>
        <taxon>Pseudomonadota</taxon>
        <taxon>Gammaproteobacteria</taxon>
        <taxon>Thiotrichales</taxon>
        <taxon>Thiotrichaceae</taxon>
        <taxon>Beggiatoa</taxon>
    </lineage>
</organism>
<evidence type="ECO:0000256" key="2">
    <source>
        <dbReference type="ARBA" id="ARBA00022553"/>
    </source>
</evidence>
<dbReference type="KEGG" id="blep:AL038_03655"/>
<reference evidence="10" key="1">
    <citation type="submission" date="2016-12" db="EMBL/GenBank/DDBJ databases">
        <title>Complete Genome Sequence of Beggiatoa leptomitiformis D-401.</title>
        <authorList>
            <person name="Fomenkov A."/>
            <person name="Vincze T."/>
            <person name="Grabovich M."/>
            <person name="Anton B.P."/>
            <person name="Dubinina G."/>
            <person name="Orlova M."/>
            <person name="Belousova E."/>
            <person name="Roberts R.J."/>
        </authorList>
    </citation>
    <scope>NUCLEOTIDE SEQUENCE [LARGE SCALE GENOMIC DNA]</scope>
    <source>
        <strain evidence="10">D-401</strain>
    </source>
</reference>
<evidence type="ECO:0000256" key="3">
    <source>
        <dbReference type="ARBA" id="ARBA00022630"/>
    </source>
</evidence>
<keyword evidence="10" id="KW-1185">Reference proteome</keyword>
<dbReference type="HAMAP" id="MF_00479">
    <property type="entry name" value="RsxG_RnfG"/>
    <property type="match status" value="1"/>
</dbReference>
<keyword evidence="3 6" id="KW-0285">Flavoprotein</keyword>
<gene>
    <name evidence="6" type="primary">rnfG</name>
    <name evidence="9" type="synonym">rsxG</name>
    <name evidence="9" type="ORF">BLE401_02365</name>
</gene>
<evidence type="ECO:0000313" key="9">
    <source>
        <dbReference type="EMBL" id="AUI67653.1"/>
    </source>
</evidence>
<accession>A0A2N9YB08</accession>
<dbReference type="GO" id="GO:0009055">
    <property type="term" value="F:electron transfer activity"/>
    <property type="evidence" value="ECO:0007669"/>
    <property type="project" value="InterPro"/>
</dbReference>
<keyword evidence="6 7" id="KW-0472">Membrane</keyword>
<dbReference type="PIRSF" id="PIRSF006091">
    <property type="entry name" value="E_trnsport_RnfG"/>
    <property type="match status" value="1"/>
</dbReference>
<keyword evidence="6" id="KW-1003">Cell membrane</keyword>
<dbReference type="Proteomes" id="UP000234271">
    <property type="component" value="Chromosome"/>
</dbReference>
<comment type="function">
    <text evidence="6">Part of a membrane-bound complex that couples electron transfer with translocation of ions across the membrane.</text>
</comment>
<comment type="similarity">
    <text evidence="6">Belongs to the RnfG family.</text>
</comment>
<evidence type="ECO:0000256" key="5">
    <source>
        <dbReference type="ARBA" id="ARBA00022982"/>
    </source>
</evidence>
<dbReference type="InterPro" id="IPR007329">
    <property type="entry name" value="FMN-bd"/>
</dbReference>
<name>A0A2N9YB08_9GAMM</name>
<comment type="cofactor">
    <cofactor evidence="6">
        <name>FMN</name>
        <dbReference type="ChEBI" id="CHEBI:58210"/>
    </cofactor>
</comment>
<keyword evidence="6 7" id="KW-1133">Transmembrane helix</keyword>
<comment type="subcellular location">
    <subcellularLocation>
        <location evidence="6">Cell inner membrane</location>
        <topology evidence="6">Single-pass membrane protein</topology>
    </subcellularLocation>
</comment>
<evidence type="ECO:0000256" key="1">
    <source>
        <dbReference type="ARBA" id="ARBA00022448"/>
    </source>
</evidence>
<dbReference type="PANTHER" id="PTHR36118:SF1">
    <property type="entry name" value="ION-TRANSLOCATING OXIDOREDUCTASE COMPLEX SUBUNIT G"/>
    <property type="match status" value="1"/>
</dbReference>
<keyword evidence="2 6" id="KW-0597">Phosphoprotein</keyword>
<evidence type="ECO:0000259" key="8">
    <source>
        <dbReference type="SMART" id="SM00900"/>
    </source>
</evidence>
<evidence type="ECO:0000256" key="4">
    <source>
        <dbReference type="ARBA" id="ARBA00022643"/>
    </source>
</evidence>
<dbReference type="AlphaFoldDB" id="A0A2N9YB08"/>
<comment type="subunit">
    <text evidence="6">The complex is composed of six subunits: RnfA, RnfB, RnfC, RnfD, RnfE and RnfG.</text>
</comment>
<evidence type="ECO:0000256" key="7">
    <source>
        <dbReference type="SAM" id="Phobius"/>
    </source>
</evidence>
<keyword evidence="6" id="KW-1278">Translocase</keyword>
<feature type="modified residue" description="FMN phosphoryl threonine" evidence="6">
    <location>
        <position position="180"/>
    </location>
</feature>
<dbReference type="GO" id="GO:0005886">
    <property type="term" value="C:plasma membrane"/>
    <property type="evidence" value="ECO:0007669"/>
    <property type="project" value="UniProtKB-SubCell"/>
</dbReference>
<feature type="domain" description="FMN-binding" evidence="8">
    <location>
        <begin position="105"/>
        <end position="197"/>
    </location>
</feature>
<dbReference type="NCBIfam" id="TIGR01947">
    <property type="entry name" value="rnfG"/>
    <property type="match status" value="1"/>
</dbReference>
<dbReference type="EC" id="7.-.-.-" evidence="6"/>
<dbReference type="RefSeq" id="WP_062149181.1">
    <property type="nucleotide sequence ID" value="NZ_CP012373.2"/>
</dbReference>
<dbReference type="SMART" id="SM00900">
    <property type="entry name" value="FMN_bind"/>
    <property type="match status" value="1"/>
</dbReference>
<dbReference type="GO" id="GO:0022900">
    <property type="term" value="P:electron transport chain"/>
    <property type="evidence" value="ECO:0007669"/>
    <property type="project" value="UniProtKB-UniRule"/>
</dbReference>
<dbReference type="OrthoDB" id="9784165at2"/>
<keyword evidence="6 7" id="KW-0812">Transmembrane</keyword>